<dbReference type="InterPro" id="IPR006675">
    <property type="entry name" value="HDIG_dom"/>
</dbReference>
<feature type="transmembrane region" description="Helical" evidence="1">
    <location>
        <begin position="205"/>
        <end position="224"/>
    </location>
</feature>
<protein>
    <submittedName>
        <fullName evidence="3">HD-GYP domain-containing protein</fullName>
        <ecNumber evidence="3">3.1.4.-</ecNumber>
    </submittedName>
</protein>
<dbReference type="Gene3D" id="1.10.3210.10">
    <property type="entry name" value="Hypothetical protein af1432"/>
    <property type="match status" value="1"/>
</dbReference>
<evidence type="ECO:0000259" key="2">
    <source>
        <dbReference type="PROSITE" id="PS51832"/>
    </source>
</evidence>
<feature type="transmembrane region" description="Helical" evidence="1">
    <location>
        <begin position="135"/>
        <end position="154"/>
    </location>
</feature>
<keyword evidence="1" id="KW-0812">Transmembrane</keyword>
<keyword evidence="3" id="KW-0378">Hydrolase</keyword>
<dbReference type="Proteomes" id="UP001596047">
    <property type="component" value="Unassembled WGS sequence"/>
</dbReference>
<dbReference type="InterPro" id="IPR037522">
    <property type="entry name" value="HD_GYP_dom"/>
</dbReference>
<gene>
    <name evidence="3" type="ORF">ACFPYJ_20015</name>
</gene>
<dbReference type="InterPro" id="IPR052020">
    <property type="entry name" value="Cyclic_di-GMP/3'3'-cGAMP_PDE"/>
</dbReference>
<evidence type="ECO:0000256" key="1">
    <source>
        <dbReference type="SAM" id="Phobius"/>
    </source>
</evidence>
<dbReference type="Pfam" id="PF13487">
    <property type="entry name" value="HD_5"/>
    <property type="match status" value="1"/>
</dbReference>
<dbReference type="EMBL" id="JBHSOW010000072">
    <property type="protein sequence ID" value="MFC5651354.1"/>
    <property type="molecule type" value="Genomic_DNA"/>
</dbReference>
<feature type="transmembrane region" description="Helical" evidence="1">
    <location>
        <begin position="71"/>
        <end position="90"/>
    </location>
</feature>
<keyword evidence="1" id="KW-0472">Membrane</keyword>
<dbReference type="PANTHER" id="PTHR45228">
    <property type="entry name" value="CYCLIC DI-GMP PHOSPHODIESTERASE TM_0186-RELATED"/>
    <property type="match status" value="1"/>
</dbReference>
<feature type="transmembrane region" description="Helical" evidence="1">
    <location>
        <begin position="102"/>
        <end position="123"/>
    </location>
</feature>
<reference evidence="4" key="1">
    <citation type="journal article" date="2019" name="Int. J. Syst. Evol. Microbiol.">
        <title>The Global Catalogue of Microorganisms (GCM) 10K type strain sequencing project: providing services to taxonomists for standard genome sequencing and annotation.</title>
        <authorList>
            <consortium name="The Broad Institute Genomics Platform"/>
            <consortium name="The Broad Institute Genome Sequencing Center for Infectious Disease"/>
            <person name="Wu L."/>
            <person name="Ma J."/>
        </authorList>
    </citation>
    <scope>NUCLEOTIDE SEQUENCE [LARGE SCALE GENOMIC DNA]</scope>
    <source>
        <strain evidence="4">CGMCC 1.3240</strain>
    </source>
</reference>
<accession>A0ABW0W2T3</accession>
<dbReference type="SMART" id="SM00471">
    <property type="entry name" value="HDc"/>
    <property type="match status" value="1"/>
</dbReference>
<dbReference type="PANTHER" id="PTHR45228:SF4">
    <property type="entry name" value="LIPOPROTEIN"/>
    <property type="match status" value="1"/>
</dbReference>
<feature type="transmembrane region" description="Helical" evidence="1">
    <location>
        <begin position="230"/>
        <end position="249"/>
    </location>
</feature>
<evidence type="ECO:0000313" key="3">
    <source>
        <dbReference type="EMBL" id="MFC5651354.1"/>
    </source>
</evidence>
<dbReference type="GO" id="GO:0016787">
    <property type="term" value="F:hydrolase activity"/>
    <property type="evidence" value="ECO:0007669"/>
    <property type="project" value="UniProtKB-KW"/>
</dbReference>
<proteinExistence type="predicted"/>
<dbReference type="PROSITE" id="PS51832">
    <property type="entry name" value="HD_GYP"/>
    <property type="match status" value="1"/>
</dbReference>
<sequence length="492" mass="55276">MQGKGRSIIGPMTATLLPIVVYEWLRSFQAFDISVTSVTGHFYIVSTIAALAMIVAIAVGITGHRLRNIKVAFMSLAYVSLAGIFVLHGISTPGFMMHETHIAGIAAQLSILIAVTWLFLSALSSDHPVVGILAMWRRWLIPVWLLILAGLVYFTLHSPEVMDKLPLNHGPYKWLAASLTLLMSLWTMYRYWQSYRSARFPLQQAIVYCLGWLIVAQYIMVTGTTWKLSWWMYHVLLLGSMIIMLGGLVKQYFSQGSFTTSIRVLFQSDPRTWLEACITPSVRALIMATEARDAYTAGHNLRVALYALRLAEELNVNKEQLRAIAQGGVVHDVGKLKVPDSILNKPGKLTADERSVMEFHPVSGYDMCKRLGFLNDELTVIRSHHEKWDGSGYPDHLAGENIPLLARITAIADVYDALTSSRSYRQAMSHEEAMRIIEEGSSVHFDPACVRAWVRLAAEDPAFLVEIAESDRSLKLVRKEEVRKEEVRKEAQ</sequence>
<feature type="transmembrane region" description="Helical" evidence="1">
    <location>
        <begin position="7"/>
        <end position="25"/>
    </location>
</feature>
<feature type="transmembrane region" description="Helical" evidence="1">
    <location>
        <begin position="40"/>
        <end position="59"/>
    </location>
</feature>
<organism evidence="3 4">
    <name type="scientific">Paenibacillus solisilvae</name>
    <dbReference type="NCBI Taxonomy" id="2486751"/>
    <lineage>
        <taxon>Bacteria</taxon>
        <taxon>Bacillati</taxon>
        <taxon>Bacillota</taxon>
        <taxon>Bacilli</taxon>
        <taxon>Bacillales</taxon>
        <taxon>Paenibacillaceae</taxon>
        <taxon>Paenibacillus</taxon>
    </lineage>
</organism>
<dbReference type="RefSeq" id="WP_379189967.1">
    <property type="nucleotide sequence ID" value="NZ_JBHSOW010000072.1"/>
</dbReference>
<comment type="caution">
    <text evidence="3">The sequence shown here is derived from an EMBL/GenBank/DDBJ whole genome shotgun (WGS) entry which is preliminary data.</text>
</comment>
<keyword evidence="1" id="KW-1133">Transmembrane helix</keyword>
<feature type="domain" description="HD-GYP" evidence="2">
    <location>
        <begin position="274"/>
        <end position="469"/>
    </location>
</feature>
<dbReference type="EC" id="3.1.4.-" evidence="3"/>
<name>A0ABW0W2T3_9BACL</name>
<evidence type="ECO:0000313" key="4">
    <source>
        <dbReference type="Proteomes" id="UP001596047"/>
    </source>
</evidence>
<dbReference type="InterPro" id="IPR003607">
    <property type="entry name" value="HD/PDEase_dom"/>
</dbReference>
<feature type="transmembrane region" description="Helical" evidence="1">
    <location>
        <begin position="174"/>
        <end position="193"/>
    </location>
</feature>
<dbReference type="NCBIfam" id="TIGR00277">
    <property type="entry name" value="HDIG"/>
    <property type="match status" value="1"/>
</dbReference>
<dbReference type="SUPFAM" id="SSF109604">
    <property type="entry name" value="HD-domain/PDEase-like"/>
    <property type="match status" value="1"/>
</dbReference>
<keyword evidence="4" id="KW-1185">Reference proteome</keyword>
<dbReference type="CDD" id="cd00077">
    <property type="entry name" value="HDc"/>
    <property type="match status" value="1"/>
</dbReference>